<feature type="region of interest" description="Disordered" evidence="1">
    <location>
        <begin position="1"/>
        <end position="31"/>
    </location>
</feature>
<evidence type="ECO:0000256" key="1">
    <source>
        <dbReference type="SAM" id="MobiDB-lite"/>
    </source>
</evidence>
<evidence type="ECO:0000313" key="3">
    <source>
        <dbReference type="Proteomes" id="UP000663193"/>
    </source>
</evidence>
<feature type="compositionally biased region" description="Polar residues" evidence="1">
    <location>
        <begin position="60"/>
        <end position="73"/>
    </location>
</feature>
<dbReference type="AlphaFoldDB" id="A0A7U2EQU7"/>
<dbReference type="VEuPathDB" id="FungiDB:JI435_401300"/>
<dbReference type="Proteomes" id="UP000663193">
    <property type="component" value="Chromosome 1"/>
</dbReference>
<reference evidence="3" key="1">
    <citation type="journal article" date="2021" name="BMC Genomics">
        <title>Chromosome-level genome assembly and manually-curated proteome of model necrotroph Parastagonospora nodorum Sn15 reveals a genome-wide trove of candidate effector homologs, and redundancy of virulence-related functions within an accessory chromosome.</title>
        <authorList>
            <person name="Bertazzoni S."/>
            <person name="Jones D.A.B."/>
            <person name="Phan H.T."/>
            <person name="Tan K.-C."/>
            <person name="Hane J.K."/>
        </authorList>
    </citation>
    <scope>NUCLEOTIDE SEQUENCE [LARGE SCALE GENOMIC DNA]</scope>
    <source>
        <strain evidence="3">SN15 / ATCC MYA-4574 / FGSC 10173)</strain>
    </source>
</reference>
<evidence type="ECO:0000313" key="2">
    <source>
        <dbReference type="EMBL" id="QRC91388.1"/>
    </source>
</evidence>
<feature type="region of interest" description="Disordered" evidence="1">
    <location>
        <begin position="54"/>
        <end position="83"/>
    </location>
</feature>
<organism evidence="2 3">
    <name type="scientific">Phaeosphaeria nodorum (strain SN15 / ATCC MYA-4574 / FGSC 10173)</name>
    <name type="common">Glume blotch fungus</name>
    <name type="synonym">Parastagonospora nodorum</name>
    <dbReference type="NCBI Taxonomy" id="321614"/>
    <lineage>
        <taxon>Eukaryota</taxon>
        <taxon>Fungi</taxon>
        <taxon>Dikarya</taxon>
        <taxon>Ascomycota</taxon>
        <taxon>Pezizomycotina</taxon>
        <taxon>Dothideomycetes</taxon>
        <taxon>Pleosporomycetidae</taxon>
        <taxon>Pleosporales</taxon>
        <taxon>Pleosporineae</taxon>
        <taxon>Phaeosphaeriaceae</taxon>
        <taxon>Parastagonospora</taxon>
    </lineage>
</organism>
<proteinExistence type="predicted"/>
<sequence length="83" mass="8993">MEDCGADGQPEERQARENTLGYQEPSKKARVRREYANTVIQCLNGKVEEAARAHCGTRQGAGQSDARTGTLSAASEDATQRPL</sequence>
<dbReference type="EMBL" id="CP069023">
    <property type="protein sequence ID" value="QRC91388.1"/>
    <property type="molecule type" value="Genomic_DNA"/>
</dbReference>
<keyword evidence="3" id="KW-1185">Reference proteome</keyword>
<name>A0A7U2EQU7_PHANO</name>
<protein>
    <submittedName>
        <fullName evidence="2">Uncharacterized protein</fullName>
    </submittedName>
</protein>
<accession>A0A7U2EQU7</accession>
<gene>
    <name evidence="2" type="ORF">JI435_401300</name>
</gene>